<dbReference type="EMBL" id="BMWW01000007">
    <property type="protein sequence ID" value="GGZ02007.1"/>
    <property type="molecule type" value="Genomic_DNA"/>
</dbReference>
<dbReference type="Gene3D" id="2.60.40.3910">
    <property type="entry name" value="Inclusion body protein"/>
    <property type="match status" value="1"/>
</dbReference>
<reference evidence="2 3" key="2">
    <citation type="submission" date="2019-03" db="EMBL/GenBank/DDBJ databases">
        <title>Draft Genome Sequences of Six Type Strains of the Genus Massilia.</title>
        <authorList>
            <person name="Miess H."/>
            <person name="Frediansyhah A."/>
            <person name="Gross H."/>
        </authorList>
    </citation>
    <scope>NUCLEOTIDE SEQUENCE [LARGE SCALE GENOMIC DNA]</scope>
    <source>
        <strain evidence="2 3">DSM 17505</strain>
    </source>
</reference>
<accession>A0A4P7BC57</accession>
<evidence type="ECO:0000313" key="3">
    <source>
        <dbReference type="Proteomes" id="UP000294359"/>
    </source>
</evidence>
<dbReference type="EMBL" id="CP038026">
    <property type="protein sequence ID" value="QBQ35467.1"/>
    <property type="molecule type" value="Genomic_DNA"/>
</dbReference>
<dbReference type="AlphaFoldDB" id="A0A4P7BC57"/>
<dbReference type="InterPro" id="IPR021087">
    <property type="entry name" value="Uncharacterised_PixA/AidA"/>
</dbReference>
<protein>
    <submittedName>
        <fullName evidence="1">Uncharacterized protein</fullName>
    </submittedName>
</protein>
<name>A0A4P7BC57_9BURK</name>
<evidence type="ECO:0000313" key="4">
    <source>
        <dbReference type="Proteomes" id="UP000619512"/>
    </source>
</evidence>
<dbReference type="RefSeq" id="WP_134383706.1">
    <property type="nucleotide sequence ID" value="NZ_BMWW01000007.1"/>
</dbReference>
<dbReference type="OrthoDB" id="1431504at2"/>
<gene>
    <name evidence="2" type="ORF">E1742_04270</name>
    <name evidence="1" type="ORF">GCM10007388_39700</name>
</gene>
<organism evidence="1 4">
    <name type="scientific">Pseudoduganella plicata</name>
    <dbReference type="NCBI Taxonomy" id="321984"/>
    <lineage>
        <taxon>Bacteria</taxon>
        <taxon>Pseudomonadati</taxon>
        <taxon>Pseudomonadota</taxon>
        <taxon>Betaproteobacteria</taxon>
        <taxon>Burkholderiales</taxon>
        <taxon>Oxalobacteraceae</taxon>
        <taxon>Telluria group</taxon>
        <taxon>Pseudoduganella</taxon>
    </lineage>
</organism>
<dbReference type="Proteomes" id="UP000294359">
    <property type="component" value="Chromosome"/>
</dbReference>
<dbReference type="Pfam" id="PF12306">
    <property type="entry name" value="PixA"/>
    <property type="match status" value="1"/>
</dbReference>
<reference evidence="1" key="1">
    <citation type="journal article" date="2014" name="Int. J. Syst. Evol. Microbiol.">
        <title>Complete genome sequence of Corynebacterium casei LMG S-19264T (=DSM 44701T), isolated from a smear-ripened cheese.</title>
        <authorList>
            <consortium name="US DOE Joint Genome Institute (JGI-PGF)"/>
            <person name="Walter F."/>
            <person name="Albersmeier A."/>
            <person name="Kalinowski J."/>
            <person name="Ruckert C."/>
        </authorList>
    </citation>
    <scope>NUCLEOTIDE SEQUENCE</scope>
    <source>
        <strain evidence="1">KCTC 12344</strain>
    </source>
</reference>
<keyword evidence="3" id="KW-1185">Reference proteome</keyword>
<sequence>MTTATVQDHAADGTSGRFPQTQVAIAIDTAYVGSVGSGTIGAGVYMMDNQVQQGSQSEGQLELTTQCPVGQQIGFTVYPIDLGSGDTVVITGFNVSGGDVFGSSGYPKKQAGSGNYWVGKAQNQGSQTYQIQVQVTPGQGGGPYYINWDPFITAV</sequence>
<dbReference type="Proteomes" id="UP000619512">
    <property type="component" value="Unassembled WGS sequence"/>
</dbReference>
<evidence type="ECO:0000313" key="2">
    <source>
        <dbReference type="EMBL" id="QBQ35467.1"/>
    </source>
</evidence>
<dbReference type="InterPro" id="IPR038712">
    <property type="entry name" value="PixA-like_sf"/>
</dbReference>
<evidence type="ECO:0000313" key="1">
    <source>
        <dbReference type="EMBL" id="GGZ02007.1"/>
    </source>
</evidence>
<proteinExistence type="predicted"/>
<reference evidence="1" key="3">
    <citation type="submission" date="2022-12" db="EMBL/GenBank/DDBJ databases">
        <authorList>
            <person name="Sun Q."/>
            <person name="Kim S."/>
        </authorList>
    </citation>
    <scope>NUCLEOTIDE SEQUENCE</scope>
    <source>
        <strain evidence="1">KCTC 12344</strain>
    </source>
</reference>